<reference evidence="1" key="1">
    <citation type="submission" date="2015-01" db="EMBL/GenBank/DDBJ databases">
        <title>Transcriptome Assembly of Fopius arisanus.</title>
        <authorList>
            <person name="Geib S."/>
        </authorList>
    </citation>
    <scope>NUCLEOTIDE SEQUENCE</scope>
</reference>
<sequence length="100" mass="11065">MFNPPPPSFPPITAYAFSFPPPPSFPPITAYAFSFPPPPSFPPITENSLKCIILKIKIRGAASVLRSKIEFSELVENSSLQGYPHCCDLPRKRCRSDPSD</sequence>
<dbReference type="EMBL" id="GBYB01002719">
    <property type="protein sequence ID" value="JAG72486.1"/>
    <property type="molecule type" value="Transcribed_RNA"/>
</dbReference>
<gene>
    <name evidence="1" type="primary">sh3rf1</name>
    <name evidence="1" type="ORF">g.61404</name>
</gene>
<proteinExistence type="predicted"/>
<protein>
    <submittedName>
        <fullName evidence="1">Sh3rf1 protein</fullName>
    </submittedName>
</protein>
<dbReference type="AlphaFoldDB" id="A0A0C9QGW1"/>
<name>A0A0C9QGW1_9HYME</name>
<organism evidence="1">
    <name type="scientific">Fopius arisanus</name>
    <dbReference type="NCBI Taxonomy" id="64838"/>
    <lineage>
        <taxon>Eukaryota</taxon>
        <taxon>Metazoa</taxon>
        <taxon>Ecdysozoa</taxon>
        <taxon>Arthropoda</taxon>
        <taxon>Hexapoda</taxon>
        <taxon>Insecta</taxon>
        <taxon>Pterygota</taxon>
        <taxon>Neoptera</taxon>
        <taxon>Endopterygota</taxon>
        <taxon>Hymenoptera</taxon>
        <taxon>Apocrita</taxon>
        <taxon>Ichneumonoidea</taxon>
        <taxon>Braconidae</taxon>
        <taxon>Opiinae</taxon>
        <taxon>Fopius</taxon>
    </lineage>
</organism>
<accession>A0A0C9QGW1</accession>
<evidence type="ECO:0000313" key="1">
    <source>
        <dbReference type="EMBL" id="JAG72486.1"/>
    </source>
</evidence>